<dbReference type="InterPro" id="IPR009057">
    <property type="entry name" value="Homeodomain-like_sf"/>
</dbReference>
<sequence>MDINHVSEWAASHFQLYILESIHSLYSTMNKPMYQIKENVPVLIAAAGGKAVLTVQGHSYELTEGSVILLPAFGEAELIANRQSPFHAYKIAINTQNQNRSMPEEAMIRKNGITSNIHVHYFSHESEIVAYAEQLYRHRMPDREIRHVQNQLLFHQMLLHLLEKMDVKSATDEQPSMERSMTYLENNFNEKITREHLADIAGVSRSHYSILFKQLTGFSPNEYMSRLRVHRAKELLLGEPGTLREIAQKVGYRDEFYLSRRFKQQTGESPSGYDGKSVQRVAVLLAPYAIHLMLLGLEPTVIISETSEYISTAGLHLPQTIVFVNAGYTIEQINSALLDNGIELIFAANLHMKHLGLSPERLRVSAPVLDIAWMEMGWKEHLRLLAKYIQRSDRAEQWLADFEQEEEAGRIRVQQSEVADDILMILVIKPEGLYVYGARNAGYVMYRSLGLRPPARIAQEIDKQGDQFHSIAIRVSDLADFEATRLMVIVFPDEVGSTAHSEAVFTSSPWKNHPAVQQKGVHHLVKDEWIPYNPISIRLQLGRAVALWTGNQ</sequence>
<dbReference type="SUPFAM" id="SSF51215">
    <property type="entry name" value="Regulatory protein AraC"/>
    <property type="match status" value="1"/>
</dbReference>
<evidence type="ECO:0000313" key="5">
    <source>
        <dbReference type="EMBL" id="GGA14717.1"/>
    </source>
</evidence>
<reference evidence="6" key="1">
    <citation type="journal article" date="2019" name="Int. J. Syst. Evol. Microbiol.">
        <title>The Global Catalogue of Microorganisms (GCM) 10K type strain sequencing project: providing services to taxonomists for standard genome sequencing and annotation.</title>
        <authorList>
            <consortium name="The Broad Institute Genomics Platform"/>
            <consortium name="The Broad Institute Genome Sequencing Center for Infectious Disease"/>
            <person name="Wu L."/>
            <person name="Ma J."/>
        </authorList>
    </citation>
    <scope>NUCLEOTIDE SEQUENCE [LARGE SCALE GENOMIC DNA]</scope>
    <source>
        <strain evidence="6">CGMCC 1.15043</strain>
    </source>
</reference>
<dbReference type="Proteomes" id="UP000615455">
    <property type="component" value="Unassembled WGS sequence"/>
</dbReference>
<dbReference type="RefSeq" id="WP_189020511.1">
    <property type="nucleotide sequence ID" value="NZ_BMHE01000077.1"/>
</dbReference>
<evidence type="ECO:0000313" key="6">
    <source>
        <dbReference type="Proteomes" id="UP000615455"/>
    </source>
</evidence>
<dbReference type="Gene3D" id="1.10.10.60">
    <property type="entry name" value="Homeodomain-like"/>
    <property type="match status" value="2"/>
</dbReference>
<dbReference type="PROSITE" id="PS00041">
    <property type="entry name" value="HTH_ARAC_FAMILY_1"/>
    <property type="match status" value="1"/>
</dbReference>
<protein>
    <recommendedName>
        <fullName evidence="4">HTH araC/xylS-type domain-containing protein</fullName>
    </recommendedName>
</protein>
<dbReference type="PANTHER" id="PTHR43280:SF2">
    <property type="entry name" value="HTH-TYPE TRANSCRIPTIONAL REGULATOR EXSA"/>
    <property type="match status" value="1"/>
</dbReference>
<keyword evidence="1" id="KW-0805">Transcription regulation</keyword>
<dbReference type="InterPro" id="IPR018062">
    <property type="entry name" value="HTH_AraC-typ_CS"/>
</dbReference>
<keyword evidence="2" id="KW-0238">DNA-binding</keyword>
<evidence type="ECO:0000256" key="3">
    <source>
        <dbReference type="ARBA" id="ARBA00023163"/>
    </source>
</evidence>
<evidence type="ECO:0000259" key="4">
    <source>
        <dbReference type="PROSITE" id="PS01124"/>
    </source>
</evidence>
<feature type="domain" description="HTH araC/xylS-type" evidence="4">
    <location>
        <begin position="178"/>
        <end position="276"/>
    </location>
</feature>
<evidence type="ECO:0000256" key="2">
    <source>
        <dbReference type="ARBA" id="ARBA00023125"/>
    </source>
</evidence>
<proteinExistence type="predicted"/>
<dbReference type="InterPro" id="IPR037923">
    <property type="entry name" value="HTH-like"/>
</dbReference>
<dbReference type="CDD" id="cd00636">
    <property type="entry name" value="TroA-like"/>
    <property type="match status" value="1"/>
</dbReference>
<dbReference type="SUPFAM" id="SSF53807">
    <property type="entry name" value="Helical backbone' metal receptor"/>
    <property type="match status" value="1"/>
</dbReference>
<dbReference type="PROSITE" id="PS01124">
    <property type="entry name" value="HTH_ARAC_FAMILY_2"/>
    <property type="match status" value="1"/>
</dbReference>
<dbReference type="EMBL" id="BMHE01000077">
    <property type="protein sequence ID" value="GGA14717.1"/>
    <property type="molecule type" value="Genomic_DNA"/>
</dbReference>
<accession>A0ABQ1FIS9</accession>
<dbReference type="PANTHER" id="PTHR43280">
    <property type="entry name" value="ARAC-FAMILY TRANSCRIPTIONAL REGULATOR"/>
    <property type="match status" value="1"/>
</dbReference>
<dbReference type="InterPro" id="IPR018060">
    <property type="entry name" value="HTH_AraC"/>
</dbReference>
<dbReference type="SUPFAM" id="SSF46689">
    <property type="entry name" value="Homeodomain-like"/>
    <property type="match status" value="2"/>
</dbReference>
<keyword evidence="6" id="KW-1185">Reference proteome</keyword>
<name>A0ABQ1FIS9_9BACL</name>
<evidence type="ECO:0000256" key="1">
    <source>
        <dbReference type="ARBA" id="ARBA00023015"/>
    </source>
</evidence>
<organism evidence="5 6">
    <name type="scientific">Paenibacillus marchantiophytorum</name>
    <dbReference type="NCBI Taxonomy" id="1619310"/>
    <lineage>
        <taxon>Bacteria</taxon>
        <taxon>Bacillati</taxon>
        <taxon>Bacillota</taxon>
        <taxon>Bacilli</taxon>
        <taxon>Bacillales</taxon>
        <taxon>Paenibacillaceae</taxon>
        <taxon>Paenibacillus</taxon>
    </lineage>
</organism>
<comment type="caution">
    <text evidence="5">The sequence shown here is derived from an EMBL/GenBank/DDBJ whole genome shotgun (WGS) entry which is preliminary data.</text>
</comment>
<keyword evidence="3" id="KW-0804">Transcription</keyword>
<gene>
    <name evidence="5" type="ORF">GCM10008018_69500</name>
</gene>
<dbReference type="Pfam" id="PF12833">
    <property type="entry name" value="HTH_18"/>
    <property type="match status" value="1"/>
</dbReference>
<dbReference type="SMART" id="SM00342">
    <property type="entry name" value="HTH_ARAC"/>
    <property type="match status" value="1"/>
</dbReference>
<dbReference type="Gene3D" id="3.40.50.1980">
    <property type="entry name" value="Nitrogenase molybdenum iron protein domain"/>
    <property type="match status" value="1"/>
</dbReference>